<protein>
    <submittedName>
        <fullName evidence="1">Uncharacterized protein</fullName>
    </submittedName>
</protein>
<sequence>MKMILDLQKEEYEEDFHKYVWKANEEAKAIDLQASARGNSVIVEAENSDTNLMRTSKGIKEHNHSRYEIKWRNRNSTMKQSRA</sequence>
<evidence type="ECO:0000313" key="2">
    <source>
        <dbReference type="Proteomes" id="UP000247409"/>
    </source>
</evidence>
<comment type="caution">
    <text evidence="1">The sequence shown here is derived from an EMBL/GenBank/DDBJ whole genome shotgun (WGS) entry which is preliminary data.</text>
</comment>
<organism evidence="1 2">
    <name type="scientific">Gracilariopsis chorda</name>
    <dbReference type="NCBI Taxonomy" id="448386"/>
    <lineage>
        <taxon>Eukaryota</taxon>
        <taxon>Rhodophyta</taxon>
        <taxon>Florideophyceae</taxon>
        <taxon>Rhodymeniophycidae</taxon>
        <taxon>Gracilariales</taxon>
        <taxon>Gracilariaceae</taxon>
        <taxon>Gracilariopsis</taxon>
    </lineage>
</organism>
<gene>
    <name evidence="1" type="ORF">BWQ96_10087</name>
</gene>
<dbReference type="AlphaFoldDB" id="A0A2V3IDQ5"/>
<accession>A0A2V3IDQ5</accession>
<reference evidence="1 2" key="1">
    <citation type="journal article" date="2018" name="Mol. Biol. Evol.">
        <title>Analysis of the draft genome of the red seaweed Gracilariopsis chorda provides insights into genome size evolution in Rhodophyta.</title>
        <authorList>
            <person name="Lee J."/>
            <person name="Yang E.C."/>
            <person name="Graf L."/>
            <person name="Yang J.H."/>
            <person name="Qiu H."/>
            <person name="Zel Zion U."/>
            <person name="Chan C.X."/>
            <person name="Stephens T.G."/>
            <person name="Weber A.P.M."/>
            <person name="Boo G.H."/>
            <person name="Boo S.M."/>
            <person name="Kim K.M."/>
            <person name="Shin Y."/>
            <person name="Jung M."/>
            <person name="Lee S.J."/>
            <person name="Yim H.S."/>
            <person name="Lee J.H."/>
            <person name="Bhattacharya D."/>
            <person name="Yoon H.S."/>
        </authorList>
    </citation>
    <scope>NUCLEOTIDE SEQUENCE [LARGE SCALE GENOMIC DNA]</scope>
    <source>
        <strain evidence="1 2">SKKU-2015</strain>
        <tissue evidence="1">Whole body</tissue>
    </source>
</reference>
<dbReference type="EMBL" id="NBIV01000346">
    <property type="protein sequence ID" value="PXF40197.1"/>
    <property type="molecule type" value="Genomic_DNA"/>
</dbReference>
<name>A0A2V3IDQ5_9FLOR</name>
<keyword evidence="2" id="KW-1185">Reference proteome</keyword>
<proteinExistence type="predicted"/>
<evidence type="ECO:0000313" key="1">
    <source>
        <dbReference type="EMBL" id="PXF40197.1"/>
    </source>
</evidence>
<dbReference type="Proteomes" id="UP000247409">
    <property type="component" value="Unassembled WGS sequence"/>
</dbReference>